<feature type="domain" description="FAD-dependent urate hydroxylase HpyO/Asp monooxygenase CreE-like FAD/NAD(P)-binding" evidence="1">
    <location>
        <begin position="7"/>
        <end position="165"/>
    </location>
</feature>
<sequence>MVEMKIALVGGGPSALFMVKKLIAADLGPISIDVFESATALGKGMPYSHKGALNDHISNVSSDELPPLVDTLESWLKQQDPAMLTPFHIDGSQFHAKVVVPRLLLGSYLEDQFHQLIAQGQRLGIRFTIHLNSTVCDIEQSATYSIIVNSNRYDGFDKVIICTGHLWPKQQEAEVAGYFNSPYPPHKLNKIFNHPVALKGSSLTAVDAIRTLSKANGHFLLQDKRLIYQVAANSTDFKIVMFSLDGLLPSVRYHVDDTLLSSEHMLTDQQLVRHKHANAGFVSLDFLFEQNFKQIIKHIDPNFYQTIAGKNLESFANWLLESRKAFEPFNLLTIEYIQAEQSIQTKQSIHWKKLFSLLSFSINHPAKYLSAEDMLRLQQILQPLIAIIIADIPQSSAEQLLALHNCGKLDIIAVDTTSQIKIKNDHEFYYVFKDSNQCEQVHEFKTFIDCTGQKPFAMSEFPFKSLFINKQTQAARVKFKHPYYAAALVQSGAKDISLAVDADYYLNLPGFAINDDYQFVYADGSVCNSCFMMAVPFISGFNPDYSGFDFCDQVSSIIVEKLKQS</sequence>
<evidence type="ECO:0000259" key="1">
    <source>
        <dbReference type="Pfam" id="PF13454"/>
    </source>
</evidence>
<dbReference type="InterPro" id="IPR036188">
    <property type="entry name" value="FAD/NAD-bd_sf"/>
</dbReference>
<dbReference type="PANTHER" id="PTHR40254">
    <property type="entry name" value="BLR0577 PROTEIN"/>
    <property type="match status" value="1"/>
</dbReference>
<dbReference type="AlphaFoldDB" id="A0A1E7Q3F4"/>
<reference evidence="3" key="1">
    <citation type="submission" date="2016-09" db="EMBL/GenBank/DDBJ databases">
        <authorList>
            <person name="Wan X."/>
            <person name="Hou S."/>
        </authorList>
    </citation>
    <scope>NUCLEOTIDE SEQUENCE [LARGE SCALE GENOMIC DNA]</scope>
    <source>
        <strain evidence="3">KH87</strain>
    </source>
</reference>
<dbReference type="RefSeq" id="WP_070048254.1">
    <property type="nucleotide sequence ID" value="NZ_CBCSDO010000001.1"/>
</dbReference>
<gene>
    <name evidence="2" type="ORF">BI198_03215</name>
</gene>
<dbReference type="Pfam" id="PF13454">
    <property type="entry name" value="NAD_binding_9"/>
    <property type="match status" value="1"/>
</dbReference>
<protein>
    <recommendedName>
        <fullName evidence="1">FAD-dependent urate hydroxylase HpyO/Asp monooxygenase CreE-like FAD/NAD(P)-binding domain-containing protein</fullName>
    </recommendedName>
</protein>
<keyword evidence="3" id="KW-1185">Reference proteome</keyword>
<comment type="caution">
    <text evidence="2">The sequence shown here is derived from an EMBL/GenBank/DDBJ whole genome shotgun (WGS) entry which is preliminary data.</text>
</comment>
<evidence type="ECO:0000313" key="2">
    <source>
        <dbReference type="EMBL" id="OEY68687.1"/>
    </source>
</evidence>
<dbReference type="PANTHER" id="PTHR40254:SF1">
    <property type="entry name" value="BLR0577 PROTEIN"/>
    <property type="match status" value="1"/>
</dbReference>
<proteinExistence type="predicted"/>
<dbReference type="InterPro" id="IPR052189">
    <property type="entry name" value="L-asp_N-monooxygenase_NS-form"/>
</dbReference>
<dbReference type="STRING" id="1628148.BI198_03215"/>
<dbReference type="SUPFAM" id="SSF51905">
    <property type="entry name" value="FAD/NAD(P)-binding domain"/>
    <property type="match status" value="1"/>
</dbReference>
<dbReference type="OrthoDB" id="6309046at2"/>
<name>A0A1E7Q3F4_9GAMM</name>
<accession>A0A1E7Q3F4</accession>
<evidence type="ECO:0000313" key="3">
    <source>
        <dbReference type="Proteomes" id="UP000242258"/>
    </source>
</evidence>
<dbReference type="EMBL" id="MKEK01000001">
    <property type="protein sequence ID" value="OEY68687.1"/>
    <property type="molecule type" value="Genomic_DNA"/>
</dbReference>
<organism evidence="2 3">
    <name type="scientific">Rheinheimera salexigens</name>
    <dbReference type="NCBI Taxonomy" id="1628148"/>
    <lineage>
        <taxon>Bacteria</taxon>
        <taxon>Pseudomonadati</taxon>
        <taxon>Pseudomonadota</taxon>
        <taxon>Gammaproteobacteria</taxon>
        <taxon>Chromatiales</taxon>
        <taxon>Chromatiaceae</taxon>
        <taxon>Rheinheimera</taxon>
    </lineage>
</organism>
<dbReference type="Proteomes" id="UP000242258">
    <property type="component" value="Unassembled WGS sequence"/>
</dbReference>
<dbReference type="InterPro" id="IPR038732">
    <property type="entry name" value="HpyO/CreE_NAD-binding"/>
</dbReference>